<keyword evidence="2" id="KW-0808">Transferase</keyword>
<accession>A0A6N9URA2</accession>
<feature type="non-terminal residue" evidence="2">
    <location>
        <position position="108"/>
    </location>
</feature>
<keyword evidence="2" id="KW-0418">Kinase</keyword>
<organism evidence="2 3">
    <name type="scientific">Streptomyces coelicoflavus</name>
    <dbReference type="NCBI Taxonomy" id="285562"/>
    <lineage>
        <taxon>Bacteria</taxon>
        <taxon>Bacillati</taxon>
        <taxon>Actinomycetota</taxon>
        <taxon>Actinomycetes</taxon>
        <taxon>Kitasatosporales</taxon>
        <taxon>Streptomycetaceae</taxon>
        <taxon>Streptomyces</taxon>
    </lineage>
</organism>
<proteinExistence type="predicted"/>
<dbReference type="GO" id="GO:0016301">
    <property type="term" value="F:kinase activity"/>
    <property type="evidence" value="ECO:0007669"/>
    <property type="project" value="UniProtKB-KW"/>
</dbReference>
<reference evidence="2 3" key="1">
    <citation type="submission" date="2020-01" db="EMBL/GenBank/DDBJ databases">
        <title>Insect and environment-associated Actinomycetes.</title>
        <authorList>
            <person name="Currrie C."/>
            <person name="Chevrette M."/>
            <person name="Carlson C."/>
            <person name="Stubbendieck R."/>
            <person name="Wendt-Pienkowski E."/>
        </authorList>
    </citation>
    <scope>NUCLEOTIDE SEQUENCE [LARGE SCALE GENOMIC DNA]</scope>
    <source>
        <strain evidence="2 3">SID14172</strain>
    </source>
</reference>
<keyword evidence="1" id="KW-0472">Membrane</keyword>
<keyword evidence="1" id="KW-0812">Transmembrane</keyword>
<protein>
    <submittedName>
        <fullName evidence="2">Two-component sensor histidine kinase</fullName>
    </submittedName>
</protein>
<name>A0A6N9URA2_9ACTN</name>
<dbReference type="Proteomes" id="UP000469545">
    <property type="component" value="Unassembled WGS sequence"/>
</dbReference>
<evidence type="ECO:0000256" key="1">
    <source>
        <dbReference type="SAM" id="Phobius"/>
    </source>
</evidence>
<evidence type="ECO:0000313" key="2">
    <source>
        <dbReference type="EMBL" id="NEB19096.1"/>
    </source>
</evidence>
<feature type="transmembrane region" description="Helical" evidence="1">
    <location>
        <begin position="12"/>
        <end position="35"/>
    </location>
</feature>
<dbReference type="AlphaFoldDB" id="A0A6N9URA2"/>
<keyword evidence="3" id="KW-1185">Reference proteome</keyword>
<keyword evidence="1" id="KW-1133">Transmembrane helix</keyword>
<dbReference type="EMBL" id="JAAGMB010000486">
    <property type="protein sequence ID" value="NEB19096.1"/>
    <property type="molecule type" value="Genomic_DNA"/>
</dbReference>
<evidence type="ECO:0000313" key="3">
    <source>
        <dbReference type="Proteomes" id="UP000469545"/>
    </source>
</evidence>
<sequence length="108" mass="11522">MRLALPRWAGPLAVRSAVFIAVMCCGLAALLGVLVHVSVTDQTVGQARDVALSRLREATESYEAGDPLRRGAGIDPPGLPRRLRELAVSGRRGTMAADYEGHPTMWAA</sequence>
<gene>
    <name evidence="2" type="ORF">G3I46_21785</name>
</gene>
<comment type="caution">
    <text evidence="2">The sequence shown here is derived from an EMBL/GenBank/DDBJ whole genome shotgun (WGS) entry which is preliminary data.</text>
</comment>